<dbReference type="AlphaFoldDB" id="A0AAV4U6B2"/>
<keyword evidence="3" id="KW-1185">Reference proteome</keyword>
<organism evidence="2 3">
    <name type="scientific">Caerostris extrusa</name>
    <name type="common">Bark spider</name>
    <name type="synonym">Caerostris bankana</name>
    <dbReference type="NCBI Taxonomy" id="172846"/>
    <lineage>
        <taxon>Eukaryota</taxon>
        <taxon>Metazoa</taxon>
        <taxon>Ecdysozoa</taxon>
        <taxon>Arthropoda</taxon>
        <taxon>Chelicerata</taxon>
        <taxon>Arachnida</taxon>
        <taxon>Araneae</taxon>
        <taxon>Araneomorphae</taxon>
        <taxon>Entelegynae</taxon>
        <taxon>Araneoidea</taxon>
        <taxon>Araneidae</taxon>
        <taxon>Caerostris</taxon>
    </lineage>
</organism>
<sequence length="89" mass="9793">MRQMDARGNGKFIRTISWHFNQDHEQERKGPANKGYPSESKDAPPLPSPPPPAPLLDRFDLCLSGHKGLRACNCGLENDSSKVFLFGGG</sequence>
<evidence type="ECO:0000256" key="1">
    <source>
        <dbReference type="SAM" id="MobiDB-lite"/>
    </source>
</evidence>
<dbReference type="Proteomes" id="UP001054945">
    <property type="component" value="Unassembled WGS sequence"/>
</dbReference>
<proteinExistence type="predicted"/>
<accession>A0AAV4U6B2</accession>
<evidence type="ECO:0000313" key="2">
    <source>
        <dbReference type="EMBL" id="GIY53363.1"/>
    </source>
</evidence>
<reference evidence="2 3" key="1">
    <citation type="submission" date="2021-06" db="EMBL/GenBank/DDBJ databases">
        <title>Caerostris extrusa draft genome.</title>
        <authorList>
            <person name="Kono N."/>
            <person name="Arakawa K."/>
        </authorList>
    </citation>
    <scope>NUCLEOTIDE SEQUENCE [LARGE SCALE GENOMIC DNA]</scope>
</reference>
<feature type="compositionally biased region" description="Pro residues" evidence="1">
    <location>
        <begin position="44"/>
        <end position="54"/>
    </location>
</feature>
<comment type="caution">
    <text evidence="2">The sequence shown here is derived from an EMBL/GenBank/DDBJ whole genome shotgun (WGS) entry which is preliminary data.</text>
</comment>
<name>A0AAV4U6B2_CAEEX</name>
<dbReference type="EMBL" id="BPLR01012353">
    <property type="protein sequence ID" value="GIY53363.1"/>
    <property type="molecule type" value="Genomic_DNA"/>
</dbReference>
<protein>
    <submittedName>
        <fullName evidence="2">Uncharacterized protein</fullName>
    </submittedName>
</protein>
<evidence type="ECO:0000313" key="3">
    <source>
        <dbReference type="Proteomes" id="UP001054945"/>
    </source>
</evidence>
<feature type="compositionally biased region" description="Basic and acidic residues" evidence="1">
    <location>
        <begin position="21"/>
        <end position="30"/>
    </location>
</feature>
<gene>
    <name evidence="2" type="ORF">CEXT_602951</name>
</gene>
<feature type="region of interest" description="Disordered" evidence="1">
    <location>
        <begin position="18"/>
        <end position="56"/>
    </location>
</feature>